<accession>A0A1Q6R2S7</accession>
<reference evidence="2 3" key="1">
    <citation type="journal article" date="2016" name="Nat. Biotechnol.">
        <title>Measurement of bacterial replication rates in microbial communities.</title>
        <authorList>
            <person name="Brown C.T."/>
            <person name="Olm M.R."/>
            <person name="Thomas B.C."/>
            <person name="Banfield J.F."/>
        </authorList>
    </citation>
    <scope>NUCLEOTIDE SEQUENCE [LARGE SCALE GENOMIC DNA]</scope>
    <source>
        <strain evidence="2">46_33</strain>
    </source>
</reference>
<keyword evidence="1" id="KW-0812">Transmembrane</keyword>
<dbReference type="EMBL" id="MNTG01000042">
    <property type="protein sequence ID" value="OLA36665.1"/>
    <property type="molecule type" value="Genomic_DNA"/>
</dbReference>
<dbReference type="RefSeq" id="WP_303680291.1">
    <property type="nucleotide sequence ID" value="NZ_DBEZXK010000142.1"/>
</dbReference>
<dbReference type="AlphaFoldDB" id="A0A1Q6R2S7"/>
<evidence type="ECO:0000313" key="2">
    <source>
        <dbReference type="EMBL" id="OLA36665.1"/>
    </source>
</evidence>
<dbReference type="Proteomes" id="UP000186777">
    <property type="component" value="Unassembled WGS sequence"/>
</dbReference>
<sequence>MDDKVDKYDYLLGAFIGIFAGIMDVLFVGKPGDSMLGNWTDKKTNDIVMKYAQWKGYTPKNGEPNLQNAVQFLERAYPVNYDHGKSIDTGNVISHMTPKNHHLKSLGHSPDLIGLGASILDQFQNKSTFIDNGKIIRINSEYELEGSNFVSKVYAGAGNWFGHLMSDVAGSNGAIGNGNRGSGIPIPFYNMFGLCNFGEFGQYRQPLSTIMVQVFEHGYDLRHGFAMAIPVLVGNVTTMLAWSLKRRFYHQWGWRECLPSDNYKSYRRMQLTQTTALCLVDGVDAYIRGKGNPVTVILHMNLIAWLQLVKLIIKEIMKTYGRSYADINKDLEMINTELDKELAYLQAIDYQAWKLENEKVADLNRRMELADTATVGQLAFEYCFTSQVKVNYKDLNEFKALVKGKKALW</sequence>
<proteinExistence type="predicted"/>
<evidence type="ECO:0000313" key="3">
    <source>
        <dbReference type="Proteomes" id="UP000186777"/>
    </source>
</evidence>
<organism evidence="2 3">
    <name type="scientific">Phascolarctobacterium succinatutens</name>
    <dbReference type="NCBI Taxonomy" id="626940"/>
    <lineage>
        <taxon>Bacteria</taxon>
        <taxon>Bacillati</taxon>
        <taxon>Bacillota</taxon>
        <taxon>Negativicutes</taxon>
        <taxon>Acidaminococcales</taxon>
        <taxon>Acidaminococcaceae</taxon>
        <taxon>Phascolarctobacterium</taxon>
    </lineage>
</organism>
<keyword evidence="1" id="KW-0472">Membrane</keyword>
<protein>
    <submittedName>
        <fullName evidence="2">Uncharacterized protein</fullName>
    </submittedName>
</protein>
<keyword evidence="1" id="KW-1133">Transmembrane helix</keyword>
<gene>
    <name evidence="2" type="ORF">BHW43_08960</name>
</gene>
<feature type="transmembrane region" description="Helical" evidence="1">
    <location>
        <begin position="225"/>
        <end position="244"/>
    </location>
</feature>
<dbReference type="STRING" id="626940.BHW43_08960"/>
<feature type="transmembrane region" description="Helical" evidence="1">
    <location>
        <begin position="12"/>
        <end position="29"/>
    </location>
</feature>
<evidence type="ECO:0000256" key="1">
    <source>
        <dbReference type="SAM" id="Phobius"/>
    </source>
</evidence>
<name>A0A1Q6R2S7_9FIRM</name>
<comment type="caution">
    <text evidence="2">The sequence shown here is derived from an EMBL/GenBank/DDBJ whole genome shotgun (WGS) entry which is preliminary data.</text>
</comment>